<comment type="subcellular location">
    <subcellularLocation>
        <location evidence="1">Cell outer membrane</location>
    </subcellularLocation>
</comment>
<dbReference type="SUPFAM" id="SSF56935">
    <property type="entry name" value="Porins"/>
    <property type="match status" value="1"/>
</dbReference>
<keyword evidence="3" id="KW-0998">Cell outer membrane</keyword>
<evidence type="ECO:0008006" key="7">
    <source>
        <dbReference type="Google" id="ProtNLM"/>
    </source>
</evidence>
<evidence type="ECO:0000313" key="5">
    <source>
        <dbReference type="EMBL" id="GAA4469228.1"/>
    </source>
</evidence>
<gene>
    <name evidence="5" type="ORF">GCM10023093_28290</name>
</gene>
<protein>
    <recommendedName>
        <fullName evidence="7">TonB-dependent receptor</fullName>
    </recommendedName>
</protein>
<keyword evidence="2" id="KW-0472">Membrane</keyword>
<accession>A0ABP8NLJ4</accession>
<evidence type="ECO:0000256" key="3">
    <source>
        <dbReference type="ARBA" id="ARBA00023237"/>
    </source>
</evidence>
<proteinExistence type="predicted"/>
<organism evidence="5 6">
    <name type="scientific">Nemorincola caseinilytica</name>
    <dbReference type="NCBI Taxonomy" id="2054315"/>
    <lineage>
        <taxon>Bacteria</taxon>
        <taxon>Pseudomonadati</taxon>
        <taxon>Bacteroidota</taxon>
        <taxon>Chitinophagia</taxon>
        <taxon>Chitinophagales</taxon>
        <taxon>Chitinophagaceae</taxon>
        <taxon>Nemorincola</taxon>
    </lineage>
</organism>
<dbReference type="EMBL" id="BAABFA010000023">
    <property type="protein sequence ID" value="GAA4469228.1"/>
    <property type="molecule type" value="Genomic_DNA"/>
</dbReference>
<name>A0ABP8NLJ4_9BACT</name>
<reference evidence="6" key="1">
    <citation type="journal article" date="2019" name="Int. J. Syst. Evol. Microbiol.">
        <title>The Global Catalogue of Microorganisms (GCM) 10K type strain sequencing project: providing services to taxonomists for standard genome sequencing and annotation.</title>
        <authorList>
            <consortium name="The Broad Institute Genomics Platform"/>
            <consortium name="The Broad Institute Genome Sequencing Center for Infectious Disease"/>
            <person name="Wu L."/>
            <person name="Ma J."/>
        </authorList>
    </citation>
    <scope>NUCLEOTIDE SEQUENCE [LARGE SCALE GENOMIC DNA]</scope>
    <source>
        <strain evidence="6">JCM 32105</strain>
    </source>
</reference>
<dbReference type="Proteomes" id="UP001500067">
    <property type="component" value="Unassembled WGS sequence"/>
</dbReference>
<comment type="caution">
    <text evidence="5">The sequence shown here is derived from an EMBL/GenBank/DDBJ whole genome shotgun (WGS) entry which is preliminary data.</text>
</comment>
<dbReference type="InterPro" id="IPR036942">
    <property type="entry name" value="Beta-barrel_TonB_sf"/>
</dbReference>
<evidence type="ECO:0000256" key="4">
    <source>
        <dbReference type="SAM" id="MobiDB-lite"/>
    </source>
</evidence>
<evidence type="ECO:0000256" key="1">
    <source>
        <dbReference type="ARBA" id="ARBA00004442"/>
    </source>
</evidence>
<sequence length="523" mass="58116">MVHAQRGADTVLKGSTIEVTQSYKPKVKQAPKPEWKPAMPAVDTSRPRLNFDVPQQTLYYAYNSTPLRPLALGKNTGEQAYPNYVKLGGGNLSTIYGEAGIGSIRGKDHETAIHLHHISQKGQIVNQRSSLSGADAAFAMHKPAEDWHAGLSAAHNRYSYYGYDHMLYNYEQEDVRQAYTSVRISAGMDNNKDTSSELSYAPDISASYYAARHNTSEISAMLHVPVTYKLNKSLGLHIDLSGAVASYKADTITTPNNYVIAAPGLKLNTKNFSGHALVGFGLGKGSNGYILPDLQATLELPNLSAWVTGGWKASLRQNTYEQLTTENPYMASLYPVVQTRRDEIFLQVQGGGGDHFAYSAKASWWNYAGLPTFLNDTGDQKTFRLIYQDVQAISAQVSGRYFVARHWSAGLTAELFSFYSSTDLHVWHEPTTRITADVTYDVTKKLHTSLGFCFLGGIHARDAQYNAIVLNPVTDLNINGEYQILPRLSAFLQVNNLLNNKYQRWYGYQVYGINIYGGLRLKF</sequence>
<keyword evidence="6" id="KW-1185">Reference proteome</keyword>
<feature type="region of interest" description="Disordered" evidence="4">
    <location>
        <begin position="24"/>
        <end position="43"/>
    </location>
</feature>
<evidence type="ECO:0000256" key="2">
    <source>
        <dbReference type="ARBA" id="ARBA00023136"/>
    </source>
</evidence>
<evidence type="ECO:0000313" key="6">
    <source>
        <dbReference type="Proteomes" id="UP001500067"/>
    </source>
</evidence>
<dbReference type="Gene3D" id="2.40.170.20">
    <property type="entry name" value="TonB-dependent receptor, beta-barrel domain"/>
    <property type="match status" value="1"/>
</dbReference>